<gene>
    <name evidence="1" type="ORF">EQG79_14430</name>
</gene>
<protein>
    <recommendedName>
        <fullName evidence="3">Phage major capsid protein</fullName>
    </recommendedName>
</protein>
<dbReference type="Proteomes" id="UP000290407">
    <property type="component" value="Unassembled WGS sequence"/>
</dbReference>
<evidence type="ECO:0000313" key="1">
    <source>
        <dbReference type="EMBL" id="RYC69788.1"/>
    </source>
</evidence>
<keyword evidence="2" id="KW-1185">Reference proteome</keyword>
<reference evidence="1 2" key="1">
    <citation type="submission" date="2019-01" db="EMBL/GenBank/DDBJ databases">
        <title>Spirosoma flava sp. nov., a propanil-degrading bacterium isolated from herbicide-contaminated soil.</title>
        <authorList>
            <person name="Zhang L."/>
            <person name="Jiang J.-D."/>
        </authorList>
    </citation>
    <scope>NUCLEOTIDE SEQUENCE [LARGE SCALE GENOMIC DNA]</scope>
    <source>
        <strain evidence="1 2">TY50</strain>
    </source>
</reference>
<accession>A0A4V1RWC5</accession>
<dbReference type="AlphaFoldDB" id="A0A4V1RWC5"/>
<evidence type="ECO:0000313" key="2">
    <source>
        <dbReference type="Proteomes" id="UP000290407"/>
    </source>
</evidence>
<organism evidence="1 2">
    <name type="scientific">Spirosoma sordidisoli</name>
    <dbReference type="NCBI Taxonomy" id="2502893"/>
    <lineage>
        <taxon>Bacteria</taxon>
        <taxon>Pseudomonadati</taxon>
        <taxon>Bacteroidota</taxon>
        <taxon>Cytophagia</taxon>
        <taxon>Cytophagales</taxon>
        <taxon>Cytophagaceae</taxon>
        <taxon>Spirosoma</taxon>
    </lineage>
</organism>
<comment type="caution">
    <text evidence="1">The sequence shown here is derived from an EMBL/GenBank/DDBJ whole genome shotgun (WGS) entry which is preliminary data.</text>
</comment>
<sequence>MATTPQQDLTAINNYAGQYEQRIRTSIFNGLDIATDLNLITNLTAPRIMPKYKANEGLRPYDVDVVDPDGQAGTFSQRTIVPRTAMKILRVVPEELRKTYLSEMLKANAPDYPQGFAQYFWDEQIKKQRAEINNNSYFGVDGQLIPVYDGGTVYAVDARVRYANSYFKCLAITTAGQSPESHPAKWQKVNNSSINKGLGTIIADEYAALPARNKIATGTIDATNAFDKVTNFYLAIPEEIRNLGGIIRCSRSTYDNYNMSALAKFTNGTSFLDIAGANGKVIGKSIFGSDGKWILQPASWMSGSKRLVADVDKNLYFGTDLTSDFTSIGQMIPFVHGYTCKMQLVLAFQIADLDILFVNDQA</sequence>
<dbReference type="Gene3D" id="2.10.10.20">
    <property type="entry name" value="Carbohydrate-binding module superfamily 5/12"/>
    <property type="match status" value="1"/>
</dbReference>
<dbReference type="RefSeq" id="WP_129602143.1">
    <property type="nucleotide sequence ID" value="NZ_SBLB01000003.1"/>
</dbReference>
<evidence type="ECO:0008006" key="3">
    <source>
        <dbReference type="Google" id="ProtNLM"/>
    </source>
</evidence>
<name>A0A4V1RWC5_9BACT</name>
<proteinExistence type="predicted"/>
<dbReference type="EMBL" id="SBLB01000003">
    <property type="protein sequence ID" value="RYC69788.1"/>
    <property type="molecule type" value="Genomic_DNA"/>
</dbReference>